<feature type="compositionally biased region" description="Polar residues" evidence="1">
    <location>
        <begin position="1"/>
        <end position="11"/>
    </location>
</feature>
<name>A0A1Y2LMR7_EPING</name>
<gene>
    <name evidence="2" type="ORF">B5807_09234</name>
</gene>
<protein>
    <submittedName>
        <fullName evidence="2">Uncharacterized protein</fullName>
    </submittedName>
</protein>
<feature type="region of interest" description="Disordered" evidence="1">
    <location>
        <begin position="1"/>
        <end position="22"/>
    </location>
</feature>
<dbReference type="InParanoid" id="A0A1Y2LMR7"/>
<feature type="compositionally biased region" description="Low complexity" evidence="1">
    <location>
        <begin position="40"/>
        <end position="56"/>
    </location>
</feature>
<dbReference type="AlphaFoldDB" id="A0A1Y2LMR7"/>
<dbReference type="Proteomes" id="UP000193240">
    <property type="component" value="Unassembled WGS sequence"/>
</dbReference>
<accession>A0A1Y2LMR7</accession>
<keyword evidence="3" id="KW-1185">Reference proteome</keyword>
<organism evidence="2 3">
    <name type="scientific">Epicoccum nigrum</name>
    <name type="common">Soil fungus</name>
    <name type="synonym">Epicoccum purpurascens</name>
    <dbReference type="NCBI Taxonomy" id="105696"/>
    <lineage>
        <taxon>Eukaryota</taxon>
        <taxon>Fungi</taxon>
        <taxon>Dikarya</taxon>
        <taxon>Ascomycota</taxon>
        <taxon>Pezizomycotina</taxon>
        <taxon>Dothideomycetes</taxon>
        <taxon>Pleosporomycetidae</taxon>
        <taxon>Pleosporales</taxon>
        <taxon>Pleosporineae</taxon>
        <taxon>Didymellaceae</taxon>
        <taxon>Epicoccum</taxon>
    </lineage>
</organism>
<proteinExistence type="predicted"/>
<evidence type="ECO:0000313" key="2">
    <source>
        <dbReference type="EMBL" id="OSS45191.1"/>
    </source>
</evidence>
<evidence type="ECO:0000256" key="1">
    <source>
        <dbReference type="SAM" id="MobiDB-lite"/>
    </source>
</evidence>
<feature type="region of interest" description="Disordered" evidence="1">
    <location>
        <begin position="36"/>
        <end position="73"/>
    </location>
</feature>
<reference evidence="2 3" key="1">
    <citation type="journal article" date="2017" name="Genome Announc.">
        <title>Genome sequence of the saprophytic ascomycete Epicoccum nigrum ICMP 19927 strain isolated from New Zealand.</title>
        <authorList>
            <person name="Fokin M."/>
            <person name="Fleetwood D."/>
            <person name="Weir B.S."/>
            <person name="Villas-Boas S.G."/>
        </authorList>
    </citation>
    <scope>NUCLEOTIDE SEQUENCE [LARGE SCALE GENOMIC DNA]</scope>
    <source>
        <strain evidence="2 3">ICMP 19927</strain>
    </source>
</reference>
<evidence type="ECO:0000313" key="3">
    <source>
        <dbReference type="Proteomes" id="UP000193240"/>
    </source>
</evidence>
<dbReference type="EMBL" id="KZ107855">
    <property type="protein sequence ID" value="OSS45191.1"/>
    <property type="molecule type" value="Genomic_DNA"/>
</dbReference>
<sequence>MSPRTSSTTNHFSDENELPSALSSTIVEQSDGTTISNLNREALPPASEAASASSSMIRERSTSTTSDDEDEDMAIVKKEKGEALQRITRLIMDLNSLQIHVHGMEVQVDYMEEMYK</sequence>